<evidence type="ECO:0000313" key="3">
    <source>
        <dbReference type="EMBL" id="CAH3027267.1"/>
    </source>
</evidence>
<name>A0ABN8ME50_9CNID</name>
<feature type="domain" description="Fibronectin type-III" evidence="2">
    <location>
        <begin position="1126"/>
        <end position="1220"/>
    </location>
</feature>
<feature type="domain" description="Fibronectin type-III" evidence="2">
    <location>
        <begin position="928"/>
        <end position="1022"/>
    </location>
</feature>
<feature type="domain" description="Fibronectin type-III" evidence="2">
    <location>
        <begin position="1998"/>
        <end position="2092"/>
    </location>
</feature>
<dbReference type="PROSITE" id="PS50853">
    <property type="entry name" value="FN3"/>
    <property type="match status" value="21"/>
</dbReference>
<evidence type="ECO:0000259" key="2">
    <source>
        <dbReference type="PROSITE" id="PS50853"/>
    </source>
</evidence>
<dbReference type="Proteomes" id="UP001159427">
    <property type="component" value="Unassembled WGS sequence"/>
</dbReference>
<dbReference type="InterPro" id="IPR036116">
    <property type="entry name" value="FN3_sf"/>
</dbReference>
<dbReference type="EMBL" id="CALNXI010000444">
    <property type="protein sequence ID" value="CAH3027267.1"/>
    <property type="molecule type" value="Genomic_DNA"/>
</dbReference>
<feature type="domain" description="Fibronectin type-III" evidence="2">
    <location>
        <begin position="37"/>
        <end position="131"/>
    </location>
</feature>
<feature type="domain" description="Fibronectin type-III" evidence="2">
    <location>
        <begin position="1720"/>
        <end position="1814"/>
    </location>
</feature>
<dbReference type="SUPFAM" id="SSF49265">
    <property type="entry name" value="Fibronectin type III"/>
    <property type="match status" value="11"/>
</dbReference>
<dbReference type="PANTHER" id="PTHR46957:SF3">
    <property type="entry name" value="CYTOKINE RECEPTOR"/>
    <property type="match status" value="1"/>
</dbReference>
<feature type="domain" description="Fibronectin type-III" evidence="2">
    <location>
        <begin position="235"/>
        <end position="329"/>
    </location>
</feature>
<dbReference type="PANTHER" id="PTHR46957">
    <property type="entry name" value="CYTOKINE RECEPTOR"/>
    <property type="match status" value="1"/>
</dbReference>
<feature type="domain" description="Fibronectin type-III" evidence="2">
    <location>
        <begin position="433"/>
        <end position="527"/>
    </location>
</feature>
<feature type="domain" description="Fibronectin type-III" evidence="2">
    <location>
        <begin position="1225"/>
        <end position="1322"/>
    </location>
</feature>
<gene>
    <name evidence="3" type="ORF">PEVE_00031172</name>
</gene>
<reference evidence="3 4" key="1">
    <citation type="submission" date="2022-05" db="EMBL/GenBank/DDBJ databases">
        <authorList>
            <consortium name="Genoscope - CEA"/>
            <person name="William W."/>
        </authorList>
    </citation>
    <scope>NUCLEOTIDE SEQUENCE [LARGE SCALE GENOMIC DNA]</scope>
</reference>
<feature type="domain" description="Fibronectin type-III" evidence="2">
    <location>
        <begin position="1423"/>
        <end position="1517"/>
    </location>
</feature>
<accession>A0ABN8ME50</accession>
<feature type="domain" description="Fibronectin type-III" evidence="2">
    <location>
        <begin position="829"/>
        <end position="923"/>
    </location>
</feature>
<feature type="domain" description="Fibronectin type-III" evidence="2">
    <location>
        <begin position="1621"/>
        <end position="1715"/>
    </location>
</feature>
<dbReference type="SMART" id="SM00060">
    <property type="entry name" value="FN3"/>
    <property type="match status" value="20"/>
</dbReference>
<feature type="domain" description="Fibronectin type-III" evidence="2">
    <location>
        <begin position="1819"/>
        <end position="1913"/>
    </location>
</feature>
<feature type="region of interest" description="Disordered" evidence="1">
    <location>
        <begin position="2077"/>
        <end position="2099"/>
    </location>
</feature>
<evidence type="ECO:0000256" key="1">
    <source>
        <dbReference type="SAM" id="MobiDB-lite"/>
    </source>
</evidence>
<sequence>MKYRRYRITVFASNGQGNGPASQPIIVTTDQDTPSAPPANVRGHSTSSTSIRVDWYTVPVADQNGIILTYTVTYKALPGGSPQRAVVSAPTTQVSLTGLMKYRRYRITVFASNGQGNGPASQPIIVTTDQDTPSAPPANVRGHSTSSTSIRVDWYTVPVADQNGIILTYTVTYKALPGGSPQRAVVSAPTTQVSLTGLMKYRRYRITVFASNGQGNGPASQPIIVTTDQDTPSAPPANVRGHSTSATSIRVDWYTVPVADRNGIILSYTVTYKALPGGSPQTAVVSAPTTQVSLTSLMKYRNYSITVFASSAKGNGPASQPIVVTTDQDAPSAPPANVRGQSTSPTSIRVDWYTVPVADQNGIILTYTVTYKALPGGSPNSAVVSAPITQASLTGLKKYRNYSITVFASSAKGNGPTSQTIIVTTDQDKPNAPPANVQGHNTSSTSIWVHWDAVPIADQNGIILTYTVTYSSLPGDISQTAVINASSTHVTLKGLKKYTNYSIFVFASTAKGDGNASDPITVTTDEDKPNAPPANVQGHNTSSTSIWVDWDAVPIADQNGIILTYTVTYSSLPGDISQTAIINASSTHVTLKGLKKYTNYSIFVFASTAKGDGNASDPITVTTDEDKPNAPPANVQGHNTSSTSIWVDWETVPVAYQNGIILTYTVTYRALPAGILQTAKVRAPSTQVTLKGLKKYTNYSILVFASTLKGDGNASAQITVTTDEDKPDAPPAYVQGHNTSSTSIYVDWDSVPVINQNGIILTYTVNYRALPGGIPQTAVINAPSTHVILWSLKEYTNYSILVFASTVKGDGNASDPIIVITDEHKPDAPPANVQGHNTSSTSIWVHWDAVPIADQNGIILTYTVTYSSLPGGISQTAIINASSTHVTLKGLKKYTNYSIFVFASTAKGDGNASDPITVTTDEDKPNAPPANVQGHNTSSTSIWVDWETVPVAYQNGIILTYTVTYRALPAGILQTAKVRAQSTQVTLRGLKKYTNYSIMVFASTLKGDGNASDQIIVTTDEDKPDAPPAYVQGHNTSSTSIYVDWDSVPVINQNGIILIYTVKYTALPGGIPQTAVINAPSTHVILRSLKEYTNYSILVFASTVKGDGNASDPIIVITDEHKPNAPPANVQGHNTSSTSIWVHWDAIPIADQNGIILTYTVTYRALPAGILQTAKVRAPSTQVTLRGLKKYTNYSISVFASTLKGDGNASDQIIVTTDEDKPNAPPANVQGHNTSSTSIWVDWDAVPIADQNGIILTYTVTYSSLPGGISQTAVINASSTHVTLKGLKKYANYSIFVFASTAKGDGNASDPVTMHFVLIEPNAPPANVQGHNTSSTSIWVDWETVPVAYRNGILLTYTVTYRALPAGILQTVLVRAPSTQVTLRGFKKYTNYSNLVFASTLKGDGNTSDQITVTTDEDKPDAPPAYVQGHNTSSTSIYVDWDSVPVINQNGIILTYTVKYRALPGGIPRTAVINAPSTHVILRSLKEYTNYSILVFASTVKGDGNASDPIIVITDEHKPNAPPANVQGHNTSSTSIWVHWDAIPIADQHGIILTYTVTYRSLPGGISQTAVINALSTHVTLKGLKKYTNYSIFVFASTAKGDGNASDPITVTTDEDKPNAPPANVQGHNTSSTSIWVDWETVPVAYQNGIILTYTVTYRALPAGILQTAKVRAPSNQVTLRGLKKYTNYSILVFASTLKGDGNASDQIIVTTDEDKPNAPPANVQGHNTSSTSIYVDWDSLPVVNQNGIILTYTVKYRALLGGIPQTAVINAPSTHVTLRSLKEYTNYSILVFASTVKGDGNASDSIIVITDEHKANAPPANVQGHNTSSTSIWVDWDAVPIADQNGIILTYTVTYSSLRGGISQTAVINASSTHVTLKGLKKYTNYSIFVFASTAKGDGNASDPITVTTDEDSKLLKALKCLTRQMIKVSFHKCIRWQILLTMNVKQRVKNKNMLYNLLFLFCCSRNVPLKYTRSNIVDFVIFFCLRLWGKEDPAQSVTKPKVKVLSSTSVQLEWDPIPESFRHGVILKYTIVYRNEYTEKEKRSFSPASAVSIIVNGLRQSADYLFWIFAATSKGDSPPSKVMKTKTQDPPKPPPILEENIRETEVIVEFINNKTLSNGNPVRYFQMIVLQLNEGQDPGSSADRAYEIINRKYKDHVKGQPYITAEFARDESRTIFTVGDGKHYTRSSTTEFEYNRKRKDMSVFRKYLNGKLERNTDYAVFQRSFDEHEGGYETQGLVQFTTKAFHFDGTESSKLKPNQSSR</sequence>
<dbReference type="CDD" id="cd00063">
    <property type="entry name" value="FN3"/>
    <property type="match status" value="20"/>
</dbReference>
<feature type="domain" description="Fibronectin type-III" evidence="2">
    <location>
        <begin position="631"/>
        <end position="725"/>
    </location>
</feature>
<feature type="domain" description="Fibronectin type-III" evidence="2">
    <location>
        <begin position="730"/>
        <end position="824"/>
    </location>
</feature>
<dbReference type="InterPro" id="IPR013783">
    <property type="entry name" value="Ig-like_fold"/>
</dbReference>
<dbReference type="Pfam" id="PF00041">
    <property type="entry name" value="fn3"/>
    <property type="match status" value="20"/>
</dbReference>
<feature type="domain" description="Fibronectin type-III" evidence="2">
    <location>
        <begin position="1027"/>
        <end position="1121"/>
    </location>
</feature>
<feature type="domain" description="Fibronectin type-III" evidence="2">
    <location>
        <begin position="1522"/>
        <end position="1616"/>
    </location>
</feature>
<feature type="domain" description="Fibronectin type-III" evidence="2">
    <location>
        <begin position="136"/>
        <end position="230"/>
    </location>
</feature>
<evidence type="ECO:0000313" key="4">
    <source>
        <dbReference type="Proteomes" id="UP001159427"/>
    </source>
</evidence>
<feature type="domain" description="Fibronectin type-III" evidence="2">
    <location>
        <begin position="1"/>
        <end position="32"/>
    </location>
</feature>
<dbReference type="InterPro" id="IPR050713">
    <property type="entry name" value="RTP_Phos/Ushers"/>
</dbReference>
<feature type="domain" description="Fibronectin type-III" evidence="2">
    <location>
        <begin position="334"/>
        <end position="428"/>
    </location>
</feature>
<proteinExistence type="predicted"/>
<dbReference type="InterPro" id="IPR003961">
    <property type="entry name" value="FN3_dom"/>
</dbReference>
<protein>
    <recommendedName>
        <fullName evidence="2">Fibronectin type-III domain-containing protein</fullName>
    </recommendedName>
</protein>
<organism evidence="3 4">
    <name type="scientific">Porites evermanni</name>
    <dbReference type="NCBI Taxonomy" id="104178"/>
    <lineage>
        <taxon>Eukaryota</taxon>
        <taxon>Metazoa</taxon>
        <taxon>Cnidaria</taxon>
        <taxon>Anthozoa</taxon>
        <taxon>Hexacorallia</taxon>
        <taxon>Scleractinia</taxon>
        <taxon>Fungiina</taxon>
        <taxon>Poritidae</taxon>
        <taxon>Porites</taxon>
    </lineage>
</organism>
<comment type="caution">
    <text evidence="3">The sequence shown here is derived from an EMBL/GenBank/DDBJ whole genome shotgun (WGS) entry which is preliminary data.</text>
</comment>
<feature type="domain" description="Fibronectin type-III" evidence="2">
    <location>
        <begin position="1324"/>
        <end position="1418"/>
    </location>
</feature>
<keyword evidence="4" id="KW-1185">Reference proteome</keyword>
<feature type="domain" description="Fibronectin type-III" evidence="2">
    <location>
        <begin position="532"/>
        <end position="626"/>
    </location>
</feature>
<dbReference type="Gene3D" id="2.60.40.10">
    <property type="entry name" value="Immunoglobulins"/>
    <property type="match status" value="20"/>
</dbReference>